<dbReference type="VEuPathDB" id="TrichDB:TVAG_314010"/>
<dbReference type="Proteomes" id="UP000001542">
    <property type="component" value="Unassembled WGS sequence"/>
</dbReference>
<accession>A2EKJ9</accession>
<dbReference type="InParanoid" id="A2EKJ9"/>
<dbReference type="KEGG" id="tva:4764708"/>
<proteinExistence type="predicted"/>
<name>A2EKJ9_TRIV3</name>
<evidence type="ECO:0000313" key="2">
    <source>
        <dbReference type="Proteomes" id="UP000001542"/>
    </source>
</evidence>
<evidence type="ECO:0000313" key="1">
    <source>
        <dbReference type="EMBL" id="EAY06826.1"/>
    </source>
</evidence>
<sequence>MLQAELNAFIDKLKNKPEKLKLSNTDKKVLQTELSKLTNKGDDFRKWKVANNFQPPTKSLFYFVRSLAHAKLCDKVSNLCERFSVLLEAQIQEQWEKSLKDIFSKTSFFAKPFKEKLITMNRDVMQIGFKLLRGEIDKETASFIISQDPKFEIQDMVMYCDVDEKNWICSLTTKTNGDLSHYITATIKQLVAEKDYWHVGKGEKTGSQNKKYKV</sequence>
<dbReference type="RefSeq" id="XP_001319049.1">
    <property type="nucleotide sequence ID" value="XM_001319014.1"/>
</dbReference>
<reference evidence="1" key="2">
    <citation type="journal article" date="2007" name="Science">
        <title>Draft genome sequence of the sexually transmitted pathogen Trichomonas vaginalis.</title>
        <authorList>
            <person name="Carlton J.M."/>
            <person name="Hirt R.P."/>
            <person name="Silva J.C."/>
            <person name="Delcher A.L."/>
            <person name="Schatz M."/>
            <person name="Zhao Q."/>
            <person name="Wortman J.R."/>
            <person name="Bidwell S.L."/>
            <person name="Alsmark U.C.M."/>
            <person name="Besteiro S."/>
            <person name="Sicheritz-Ponten T."/>
            <person name="Noel C.J."/>
            <person name="Dacks J.B."/>
            <person name="Foster P.G."/>
            <person name="Simillion C."/>
            <person name="Van de Peer Y."/>
            <person name="Miranda-Saavedra D."/>
            <person name="Barton G.J."/>
            <person name="Westrop G.D."/>
            <person name="Mueller S."/>
            <person name="Dessi D."/>
            <person name="Fiori P.L."/>
            <person name="Ren Q."/>
            <person name="Paulsen I."/>
            <person name="Zhang H."/>
            <person name="Bastida-Corcuera F.D."/>
            <person name="Simoes-Barbosa A."/>
            <person name="Brown M.T."/>
            <person name="Hayes R.D."/>
            <person name="Mukherjee M."/>
            <person name="Okumura C.Y."/>
            <person name="Schneider R."/>
            <person name="Smith A.J."/>
            <person name="Vanacova S."/>
            <person name="Villalvazo M."/>
            <person name="Haas B.J."/>
            <person name="Pertea M."/>
            <person name="Feldblyum T.V."/>
            <person name="Utterback T.R."/>
            <person name="Shu C.L."/>
            <person name="Osoegawa K."/>
            <person name="de Jong P.J."/>
            <person name="Hrdy I."/>
            <person name="Horvathova L."/>
            <person name="Zubacova Z."/>
            <person name="Dolezal P."/>
            <person name="Malik S.B."/>
            <person name="Logsdon J.M. Jr."/>
            <person name="Henze K."/>
            <person name="Gupta A."/>
            <person name="Wang C.C."/>
            <person name="Dunne R.L."/>
            <person name="Upcroft J.A."/>
            <person name="Upcroft P."/>
            <person name="White O."/>
            <person name="Salzberg S.L."/>
            <person name="Tang P."/>
            <person name="Chiu C.-H."/>
            <person name="Lee Y.-S."/>
            <person name="Embley T.M."/>
            <person name="Coombs G.H."/>
            <person name="Mottram J.C."/>
            <person name="Tachezy J."/>
            <person name="Fraser-Liggett C.M."/>
            <person name="Johnson P.J."/>
        </authorList>
    </citation>
    <scope>NUCLEOTIDE SEQUENCE [LARGE SCALE GENOMIC DNA]</scope>
    <source>
        <strain evidence="1">G3</strain>
    </source>
</reference>
<dbReference type="SMR" id="A2EKJ9"/>
<protein>
    <submittedName>
        <fullName evidence="1">Uncharacterized protein</fullName>
    </submittedName>
</protein>
<reference evidence="1" key="1">
    <citation type="submission" date="2006-10" db="EMBL/GenBank/DDBJ databases">
        <authorList>
            <person name="Amadeo P."/>
            <person name="Zhao Q."/>
            <person name="Wortman J."/>
            <person name="Fraser-Liggett C."/>
            <person name="Carlton J."/>
        </authorList>
    </citation>
    <scope>NUCLEOTIDE SEQUENCE</scope>
    <source>
        <strain evidence="1">G3</strain>
    </source>
</reference>
<dbReference type="VEuPathDB" id="TrichDB:TVAGG3_0412320"/>
<dbReference type="AlphaFoldDB" id="A2EKJ9"/>
<dbReference type="EMBL" id="DS113414">
    <property type="protein sequence ID" value="EAY06826.1"/>
    <property type="molecule type" value="Genomic_DNA"/>
</dbReference>
<organism evidence="1 2">
    <name type="scientific">Trichomonas vaginalis (strain ATCC PRA-98 / G3)</name>
    <dbReference type="NCBI Taxonomy" id="412133"/>
    <lineage>
        <taxon>Eukaryota</taxon>
        <taxon>Metamonada</taxon>
        <taxon>Parabasalia</taxon>
        <taxon>Trichomonadida</taxon>
        <taxon>Trichomonadidae</taxon>
        <taxon>Trichomonas</taxon>
    </lineage>
</organism>
<gene>
    <name evidence="1" type="ORF">TVAG_314010</name>
</gene>
<keyword evidence="2" id="KW-1185">Reference proteome</keyword>